<evidence type="ECO:0000259" key="9">
    <source>
        <dbReference type="PROSITE" id="PS50928"/>
    </source>
</evidence>
<evidence type="ECO:0000256" key="3">
    <source>
        <dbReference type="ARBA" id="ARBA00022475"/>
    </source>
</evidence>
<dbReference type="GO" id="GO:0005886">
    <property type="term" value="C:plasma membrane"/>
    <property type="evidence" value="ECO:0007669"/>
    <property type="project" value="UniProtKB-SubCell"/>
</dbReference>
<sequence length="304" mass="31830">MSERSEPGLVPSPGDPGVPGGPASGGRAKRAGRGWRALAGDARIGALLLIVIVGAAVAAPLISPFPPNQIHQDAIFSGPTWPYLLGTDELGRDLLSRLLYGARLSLIVAGGAVLLAMVLGTVWGLAAGLFGRWVDAVLMRLVDGLLAIPQFLLALLLVAALGSSVPLLIVIIGLLNAPVVARLARSALLDEMSKDYAVAVAGTGARPIRLVWREFLPNVAPPLMVQAALVGAYAILTEAGLSFLGLGVEPPRASLGSLLLQGYQNLYNSQLYAVWPGLVIVAVVWSLNVLGDRLQEVFDPRGRR</sequence>
<dbReference type="CDD" id="cd06261">
    <property type="entry name" value="TM_PBP2"/>
    <property type="match status" value="1"/>
</dbReference>
<dbReference type="EMBL" id="VLNT01000014">
    <property type="protein sequence ID" value="TSD58413.1"/>
    <property type="molecule type" value="Genomic_DNA"/>
</dbReference>
<evidence type="ECO:0000256" key="2">
    <source>
        <dbReference type="ARBA" id="ARBA00022448"/>
    </source>
</evidence>
<organism evidence="10 11">
    <name type="scientific">Aeromicrobium piscarium</name>
    <dbReference type="NCBI Taxonomy" id="2590901"/>
    <lineage>
        <taxon>Bacteria</taxon>
        <taxon>Bacillati</taxon>
        <taxon>Actinomycetota</taxon>
        <taxon>Actinomycetes</taxon>
        <taxon>Propionibacteriales</taxon>
        <taxon>Nocardioidaceae</taxon>
        <taxon>Aeromicrobium</taxon>
    </lineage>
</organism>
<feature type="transmembrane region" description="Helical" evidence="7">
    <location>
        <begin position="104"/>
        <end position="131"/>
    </location>
</feature>
<feature type="region of interest" description="Disordered" evidence="8">
    <location>
        <begin position="1"/>
        <end position="29"/>
    </location>
</feature>
<dbReference type="RefSeq" id="WP_143914274.1">
    <property type="nucleotide sequence ID" value="NZ_VLNT01000014.1"/>
</dbReference>
<proteinExistence type="inferred from homology"/>
<keyword evidence="3" id="KW-1003">Cell membrane</keyword>
<gene>
    <name evidence="10" type="ORF">FNM00_14535</name>
</gene>
<comment type="subcellular location">
    <subcellularLocation>
        <location evidence="1 7">Cell membrane</location>
        <topology evidence="1 7">Multi-pass membrane protein</topology>
    </subcellularLocation>
</comment>
<name>A0A554RWD7_9ACTN</name>
<keyword evidence="4 7" id="KW-0812">Transmembrane</keyword>
<dbReference type="PANTHER" id="PTHR43386:SF1">
    <property type="entry name" value="D,D-DIPEPTIDE TRANSPORT SYSTEM PERMEASE PROTEIN DDPC-RELATED"/>
    <property type="match status" value="1"/>
</dbReference>
<keyword evidence="11" id="KW-1185">Reference proteome</keyword>
<dbReference type="PANTHER" id="PTHR43386">
    <property type="entry name" value="OLIGOPEPTIDE TRANSPORT SYSTEM PERMEASE PROTEIN APPC"/>
    <property type="match status" value="1"/>
</dbReference>
<keyword evidence="5 7" id="KW-1133">Transmembrane helix</keyword>
<keyword evidence="2 7" id="KW-0813">Transport</keyword>
<dbReference type="InterPro" id="IPR035906">
    <property type="entry name" value="MetI-like_sf"/>
</dbReference>
<evidence type="ECO:0000313" key="11">
    <source>
        <dbReference type="Proteomes" id="UP000316988"/>
    </source>
</evidence>
<feature type="transmembrane region" description="Helical" evidence="7">
    <location>
        <begin position="272"/>
        <end position="291"/>
    </location>
</feature>
<dbReference type="Proteomes" id="UP000316988">
    <property type="component" value="Unassembled WGS sequence"/>
</dbReference>
<evidence type="ECO:0000256" key="6">
    <source>
        <dbReference type="ARBA" id="ARBA00023136"/>
    </source>
</evidence>
<dbReference type="InterPro" id="IPR050366">
    <property type="entry name" value="BP-dependent_transpt_permease"/>
</dbReference>
<feature type="transmembrane region" description="Helical" evidence="7">
    <location>
        <begin position="151"/>
        <end position="175"/>
    </location>
</feature>
<accession>A0A554RWD7</accession>
<dbReference type="PROSITE" id="PS50928">
    <property type="entry name" value="ABC_TM1"/>
    <property type="match status" value="1"/>
</dbReference>
<evidence type="ECO:0000256" key="8">
    <source>
        <dbReference type="SAM" id="MobiDB-lite"/>
    </source>
</evidence>
<protein>
    <submittedName>
        <fullName evidence="10">ABC transporter permease</fullName>
    </submittedName>
</protein>
<feature type="transmembrane region" description="Helical" evidence="7">
    <location>
        <begin position="215"/>
        <end position="236"/>
    </location>
</feature>
<reference evidence="10 11" key="1">
    <citation type="submission" date="2019-07" db="EMBL/GenBank/DDBJ databases">
        <authorList>
            <person name="Zhao L.H."/>
        </authorList>
    </citation>
    <scope>NUCLEOTIDE SEQUENCE [LARGE SCALE GENOMIC DNA]</scope>
    <source>
        <strain evidence="10 11">Co35</strain>
    </source>
</reference>
<dbReference type="SUPFAM" id="SSF161098">
    <property type="entry name" value="MetI-like"/>
    <property type="match status" value="1"/>
</dbReference>
<evidence type="ECO:0000256" key="5">
    <source>
        <dbReference type="ARBA" id="ARBA00022989"/>
    </source>
</evidence>
<evidence type="ECO:0000256" key="4">
    <source>
        <dbReference type="ARBA" id="ARBA00022692"/>
    </source>
</evidence>
<dbReference type="AlphaFoldDB" id="A0A554RWD7"/>
<dbReference type="OrthoDB" id="8906042at2"/>
<dbReference type="Gene3D" id="1.10.3720.10">
    <property type="entry name" value="MetI-like"/>
    <property type="match status" value="1"/>
</dbReference>
<dbReference type="GO" id="GO:0055085">
    <property type="term" value="P:transmembrane transport"/>
    <property type="evidence" value="ECO:0007669"/>
    <property type="project" value="InterPro"/>
</dbReference>
<dbReference type="Pfam" id="PF00528">
    <property type="entry name" value="BPD_transp_1"/>
    <property type="match status" value="1"/>
</dbReference>
<feature type="domain" description="ABC transmembrane type-1" evidence="9">
    <location>
        <begin position="102"/>
        <end position="291"/>
    </location>
</feature>
<feature type="transmembrane region" description="Helical" evidence="7">
    <location>
        <begin position="44"/>
        <end position="62"/>
    </location>
</feature>
<dbReference type="InterPro" id="IPR000515">
    <property type="entry name" value="MetI-like"/>
</dbReference>
<comment type="similarity">
    <text evidence="7">Belongs to the binding-protein-dependent transport system permease family.</text>
</comment>
<keyword evidence="6 7" id="KW-0472">Membrane</keyword>
<evidence type="ECO:0000313" key="10">
    <source>
        <dbReference type="EMBL" id="TSD58413.1"/>
    </source>
</evidence>
<comment type="caution">
    <text evidence="10">The sequence shown here is derived from an EMBL/GenBank/DDBJ whole genome shotgun (WGS) entry which is preliminary data.</text>
</comment>
<evidence type="ECO:0000256" key="1">
    <source>
        <dbReference type="ARBA" id="ARBA00004651"/>
    </source>
</evidence>
<evidence type="ECO:0000256" key="7">
    <source>
        <dbReference type="RuleBase" id="RU363032"/>
    </source>
</evidence>